<evidence type="ECO:0000259" key="1">
    <source>
        <dbReference type="Pfam" id="PF01261"/>
    </source>
</evidence>
<dbReference type="PANTHER" id="PTHR12110:SF21">
    <property type="entry name" value="XYLOSE ISOMERASE-LIKE TIM BARREL DOMAIN-CONTAINING PROTEIN"/>
    <property type="match status" value="1"/>
</dbReference>
<dbReference type="InterPro" id="IPR036237">
    <property type="entry name" value="Xyl_isomerase-like_sf"/>
</dbReference>
<evidence type="ECO:0000313" key="3">
    <source>
        <dbReference type="Proteomes" id="UP000575985"/>
    </source>
</evidence>
<protein>
    <submittedName>
        <fullName evidence="2">Sugar phosphate isomerase/epimerase</fullName>
    </submittedName>
</protein>
<proteinExistence type="predicted"/>
<organism evidence="2 3">
    <name type="scientific">Streptomonospora nanhaiensis</name>
    <dbReference type="NCBI Taxonomy" id="1323731"/>
    <lineage>
        <taxon>Bacteria</taxon>
        <taxon>Bacillati</taxon>
        <taxon>Actinomycetota</taxon>
        <taxon>Actinomycetes</taxon>
        <taxon>Streptosporangiales</taxon>
        <taxon>Nocardiopsidaceae</taxon>
        <taxon>Streptomonospora</taxon>
    </lineage>
</organism>
<name>A0A853BRS9_9ACTN</name>
<dbReference type="InterPro" id="IPR050312">
    <property type="entry name" value="IolE/XylAMocC-like"/>
</dbReference>
<feature type="domain" description="Xylose isomerase-like TIM barrel" evidence="1">
    <location>
        <begin position="63"/>
        <end position="285"/>
    </location>
</feature>
<dbReference type="Pfam" id="PF01261">
    <property type="entry name" value="AP_endonuc_2"/>
    <property type="match status" value="1"/>
</dbReference>
<dbReference type="EMBL" id="JACCFO010000001">
    <property type="protein sequence ID" value="NYI97690.1"/>
    <property type="molecule type" value="Genomic_DNA"/>
</dbReference>
<evidence type="ECO:0000313" key="2">
    <source>
        <dbReference type="EMBL" id="NYI97690.1"/>
    </source>
</evidence>
<dbReference type="GO" id="GO:0016853">
    <property type="term" value="F:isomerase activity"/>
    <property type="evidence" value="ECO:0007669"/>
    <property type="project" value="UniProtKB-KW"/>
</dbReference>
<dbReference type="Gene3D" id="3.20.20.150">
    <property type="entry name" value="Divalent-metal-dependent TIM barrel enzymes"/>
    <property type="match status" value="1"/>
</dbReference>
<dbReference type="Proteomes" id="UP000575985">
    <property type="component" value="Unassembled WGS sequence"/>
</dbReference>
<reference evidence="2 3" key="1">
    <citation type="submission" date="2020-07" db="EMBL/GenBank/DDBJ databases">
        <title>Sequencing the genomes of 1000 actinobacteria strains.</title>
        <authorList>
            <person name="Klenk H.-P."/>
        </authorList>
    </citation>
    <scope>NUCLEOTIDE SEQUENCE [LARGE SCALE GENOMIC DNA]</scope>
    <source>
        <strain evidence="2 3">DSM 45927</strain>
    </source>
</reference>
<comment type="caution">
    <text evidence="2">The sequence shown here is derived from an EMBL/GenBank/DDBJ whole genome shotgun (WGS) entry which is preliminary data.</text>
</comment>
<keyword evidence="2" id="KW-0413">Isomerase</keyword>
<dbReference type="RefSeq" id="WP_308118629.1">
    <property type="nucleotide sequence ID" value="NZ_JACCFO010000001.1"/>
</dbReference>
<dbReference type="AlphaFoldDB" id="A0A853BRS9"/>
<gene>
    <name evidence="2" type="ORF">HNR12_003967</name>
</gene>
<dbReference type="InterPro" id="IPR013022">
    <property type="entry name" value="Xyl_isomerase-like_TIM-brl"/>
</dbReference>
<dbReference type="PANTHER" id="PTHR12110">
    <property type="entry name" value="HYDROXYPYRUVATE ISOMERASE"/>
    <property type="match status" value="1"/>
</dbReference>
<sequence>MPEPAPIAAAPPAAPAADTVAAVPAAPTAPSAAPPAAASGPTAAIAYAGIGDEAGPDLATQLAALDTLGWRHLELRSVGGTAVADLDDTAFARVAGELSARGVVVCCVDSRIGNWARPVTGDPGPDLAELAVLADRCAALGTDRVRVMSYPNDGLPEHEWRRRVLDRTRRLCDLAERRGLRLLVENCAGWAADSAERMLDLLDSVASPALGLLFDTGNGIAHGYSAADLLGDIAARVAHVHVKDARSTPQGTVYTVPGQGEARVADCLRMLLAAGYQGVWSIEPHLALRPHEPGTALSGDPAGFTAAGEALRRLVDRVVVPAAPGWSGGAVGLVRRGAP</sequence>
<keyword evidence="3" id="KW-1185">Reference proteome</keyword>
<dbReference type="SUPFAM" id="SSF51658">
    <property type="entry name" value="Xylose isomerase-like"/>
    <property type="match status" value="1"/>
</dbReference>
<accession>A0A853BRS9</accession>